<organism evidence="9 10">
    <name type="scientific">Kwoniella newhampshirensis</name>
    <dbReference type="NCBI Taxonomy" id="1651941"/>
    <lineage>
        <taxon>Eukaryota</taxon>
        <taxon>Fungi</taxon>
        <taxon>Dikarya</taxon>
        <taxon>Basidiomycota</taxon>
        <taxon>Agaricomycotina</taxon>
        <taxon>Tremellomycetes</taxon>
        <taxon>Tremellales</taxon>
        <taxon>Cryptococcaceae</taxon>
        <taxon>Kwoniella</taxon>
    </lineage>
</organism>
<keyword evidence="5 7" id="KW-0472">Membrane</keyword>
<dbReference type="InterPro" id="IPR011701">
    <property type="entry name" value="MFS"/>
</dbReference>
<feature type="transmembrane region" description="Helical" evidence="7">
    <location>
        <begin position="98"/>
        <end position="117"/>
    </location>
</feature>
<dbReference type="PROSITE" id="PS50850">
    <property type="entry name" value="MFS"/>
    <property type="match status" value="1"/>
</dbReference>
<evidence type="ECO:0000256" key="1">
    <source>
        <dbReference type="ARBA" id="ARBA00004127"/>
    </source>
</evidence>
<dbReference type="Gene3D" id="1.20.1720.10">
    <property type="entry name" value="Multidrug resistance protein D"/>
    <property type="match status" value="1"/>
</dbReference>
<feature type="transmembrane region" description="Helical" evidence="7">
    <location>
        <begin position="419"/>
        <end position="441"/>
    </location>
</feature>
<evidence type="ECO:0000313" key="10">
    <source>
        <dbReference type="Proteomes" id="UP001388673"/>
    </source>
</evidence>
<reference evidence="9 10" key="1">
    <citation type="journal article" date="2024" name="bioRxiv">
        <title>Comparative genomics of Cryptococcus and Kwoniella reveals pathogenesis evolution and contrasting karyotype dynamics via intercentromeric recombination or chromosome fusion.</title>
        <authorList>
            <person name="Coelho M.A."/>
            <person name="David-Palma M."/>
            <person name="Shea T."/>
            <person name="Bowers K."/>
            <person name="McGinley-Smith S."/>
            <person name="Mohammad A.W."/>
            <person name="Gnirke A."/>
            <person name="Yurkov A.M."/>
            <person name="Nowrousian M."/>
            <person name="Sun S."/>
            <person name="Cuomo C.A."/>
            <person name="Heitman J."/>
        </authorList>
    </citation>
    <scope>NUCLEOTIDE SEQUENCE [LARGE SCALE GENOMIC DNA]</scope>
    <source>
        <strain evidence="9 10">CBS 13917</strain>
    </source>
</reference>
<keyword evidence="10" id="KW-1185">Reference proteome</keyword>
<evidence type="ECO:0000313" key="9">
    <source>
        <dbReference type="EMBL" id="KAK8869741.1"/>
    </source>
</evidence>
<evidence type="ECO:0000259" key="8">
    <source>
        <dbReference type="PROSITE" id="PS50850"/>
    </source>
</evidence>
<feature type="transmembrane region" description="Helical" evidence="7">
    <location>
        <begin position="129"/>
        <end position="152"/>
    </location>
</feature>
<feature type="region of interest" description="Disordered" evidence="6">
    <location>
        <begin position="1"/>
        <end position="49"/>
    </location>
</feature>
<dbReference type="InterPro" id="IPR020846">
    <property type="entry name" value="MFS_dom"/>
</dbReference>
<dbReference type="GeneID" id="92177569"/>
<evidence type="ECO:0000256" key="4">
    <source>
        <dbReference type="ARBA" id="ARBA00022989"/>
    </source>
</evidence>
<dbReference type="SUPFAM" id="SSF103473">
    <property type="entry name" value="MFS general substrate transporter"/>
    <property type="match status" value="1"/>
</dbReference>
<feature type="transmembrane region" description="Helical" evidence="7">
    <location>
        <begin position="356"/>
        <end position="383"/>
    </location>
</feature>
<dbReference type="EMBL" id="JBCAWK010000001">
    <property type="protein sequence ID" value="KAK8869741.1"/>
    <property type="molecule type" value="Genomic_DNA"/>
</dbReference>
<keyword evidence="2" id="KW-0813">Transport</keyword>
<feature type="transmembrane region" description="Helical" evidence="7">
    <location>
        <begin position="221"/>
        <end position="243"/>
    </location>
</feature>
<feature type="transmembrane region" description="Helical" evidence="7">
    <location>
        <begin position="447"/>
        <end position="471"/>
    </location>
</feature>
<dbReference type="PANTHER" id="PTHR23501:SF191">
    <property type="entry name" value="VACUOLAR BASIC AMINO ACID TRANSPORTER 4"/>
    <property type="match status" value="1"/>
</dbReference>
<keyword evidence="3 7" id="KW-0812">Transmembrane</keyword>
<protein>
    <recommendedName>
        <fullName evidence="8">Major facilitator superfamily (MFS) profile domain-containing protein</fullName>
    </recommendedName>
</protein>
<feature type="domain" description="Major facilitator superfamily (MFS) profile" evidence="8">
    <location>
        <begin position="64"/>
        <end position="585"/>
    </location>
</feature>
<dbReference type="KEGG" id="kne:92177569"/>
<feature type="transmembrane region" description="Helical" evidence="7">
    <location>
        <begin position="491"/>
        <end position="513"/>
    </location>
</feature>
<dbReference type="Proteomes" id="UP001388673">
    <property type="component" value="Unassembled WGS sequence"/>
</dbReference>
<evidence type="ECO:0000256" key="3">
    <source>
        <dbReference type="ARBA" id="ARBA00022692"/>
    </source>
</evidence>
<feature type="transmembrane region" description="Helical" evidence="7">
    <location>
        <begin position="278"/>
        <end position="297"/>
    </location>
</feature>
<dbReference type="Gene3D" id="1.20.1250.20">
    <property type="entry name" value="MFS general substrate transporter like domains"/>
    <property type="match status" value="1"/>
</dbReference>
<dbReference type="AlphaFoldDB" id="A0AAW0Z6I6"/>
<keyword evidence="4 7" id="KW-1133">Transmembrane helix</keyword>
<dbReference type="PANTHER" id="PTHR23501">
    <property type="entry name" value="MAJOR FACILITATOR SUPERFAMILY"/>
    <property type="match status" value="1"/>
</dbReference>
<gene>
    <name evidence="9" type="ORF">IAR55_000309</name>
</gene>
<dbReference type="GO" id="GO:0000329">
    <property type="term" value="C:fungal-type vacuole membrane"/>
    <property type="evidence" value="ECO:0007669"/>
    <property type="project" value="TreeGrafter"/>
</dbReference>
<comment type="subcellular location">
    <subcellularLocation>
        <location evidence="1">Endomembrane system</location>
        <topology evidence="1">Multi-pass membrane protein</topology>
    </subcellularLocation>
</comment>
<feature type="transmembrane region" description="Helical" evidence="7">
    <location>
        <begin position="158"/>
        <end position="178"/>
    </location>
</feature>
<evidence type="ECO:0000256" key="6">
    <source>
        <dbReference type="SAM" id="MobiDB-lite"/>
    </source>
</evidence>
<feature type="transmembrane region" description="Helical" evidence="7">
    <location>
        <begin position="317"/>
        <end position="335"/>
    </location>
</feature>
<feature type="region of interest" description="Disordered" evidence="6">
    <location>
        <begin position="244"/>
        <end position="268"/>
    </location>
</feature>
<evidence type="ECO:0000256" key="5">
    <source>
        <dbReference type="ARBA" id="ARBA00023136"/>
    </source>
</evidence>
<feature type="transmembrane region" description="Helical" evidence="7">
    <location>
        <begin position="558"/>
        <end position="580"/>
    </location>
</feature>
<name>A0AAW0Z6I6_9TREE</name>
<dbReference type="GO" id="GO:0012505">
    <property type="term" value="C:endomembrane system"/>
    <property type="evidence" value="ECO:0007669"/>
    <property type="project" value="UniProtKB-SubCell"/>
</dbReference>
<dbReference type="InterPro" id="IPR036259">
    <property type="entry name" value="MFS_trans_sf"/>
</dbReference>
<dbReference type="RefSeq" id="XP_066805987.1">
    <property type="nucleotide sequence ID" value="XM_066943445.1"/>
</dbReference>
<comment type="caution">
    <text evidence="9">The sequence shown here is derived from an EMBL/GenBank/DDBJ whole genome shotgun (WGS) entry which is preliminary data.</text>
</comment>
<accession>A0AAW0Z6I6</accession>
<feature type="compositionally biased region" description="Polar residues" evidence="6">
    <location>
        <begin position="16"/>
        <end position="44"/>
    </location>
</feature>
<dbReference type="GO" id="GO:0015174">
    <property type="term" value="F:basic amino acid transmembrane transporter activity"/>
    <property type="evidence" value="ECO:0007669"/>
    <property type="project" value="TreeGrafter"/>
</dbReference>
<evidence type="ECO:0000256" key="2">
    <source>
        <dbReference type="ARBA" id="ARBA00022448"/>
    </source>
</evidence>
<dbReference type="Pfam" id="PF07690">
    <property type="entry name" value="MFS_1"/>
    <property type="match status" value="1"/>
</dbReference>
<proteinExistence type="predicted"/>
<dbReference type="GO" id="GO:0005886">
    <property type="term" value="C:plasma membrane"/>
    <property type="evidence" value="ECO:0007669"/>
    <property type="project" value="TreeGrafter"/>
</dbReference>
<sequence>MSPQPSTNHGDGVPPTEQTQLLGTSQPTLASYSTSPSRATSPQPKAQDEHHNIAGLSAGRFRLVCMSLWCASFLVAFDSTLVSTLLSDIGSAFNASTQVSWLGTSYLLSVCCFTPVYGRLSDLIGRRNAHLTGLGLFTLGTFGCAIAPSMYALIGARFLAGAGGGGVASVSAILMTDLVDLRHRGLYQGYVNLLYGLGAALGGPVGGWVSDRFGWRWAFHIQVPLLLLNGILIYTFVLVPTAAPPPPPPSRSRSRPRGDLPTTTTSRKPNWRTNLARIDYLGSITLALAVASLLLSMSIKTSTTKPDGSDYSFKDPLIWGLLLASFLLTIGFLLVEEYYAPEPILPLKLLTRRTPVAIAISSFTMVTVQFSVLYNIPLFFTIVQLRSSSVAGAHLLPNSILIGAGSLFVGWIMRRTGKYWWLGVVCSGLIVLTSIGMCFWNKDSPDWLTWIAQAPGGFGYAGVLTTSLVALMTHVQRAGKGETAVATSMTYLFRSVGQVLGVAISSAIVQSIVQTDLNKAITGSEAAEIIYLIRHSTSSIHTLPAKYQLPAIEAYDHALHYVWIFNLGVSVLTILALMIVKEEEMPGREELKAQIERAEEQQYE</sequence>
<evidence type="ECO:0000256" key="7">
    <source>
        <dbReference type="SAM" id="Phobius"/>
    </source>
</evidence>
<feature type="transmembrane region" description="Helical" evidence="7">
    <location>
        <begin position="395"/>
        <end position="412"/>
    </location>
</feature>
<feature type="transmembrane region" description="Helical" evidence="7">
    <location>
        <begin position="190"/>
        <end position="209"/>
    </location>
</feature>
<feature type="transmembrane region" description="Helical" evidence="7">
    <location>
        <begin position="63"/>
        <end position="86"/>
    </location>
</feature>